<evidence type="ECO:0000256" key="5">
    <source>
        <dbReference type="ARBA" id="ARBA00022692"/>
    </source>
</evidence>
<comment type="caution">
    <text evidence="10">The sequence shown here is derived from an EMBL/GenBank/DDBJ whole genome shotgun (WGS) entry which is preliminary data.</text>
</comment>
<evidence type="ECO:0000256" key="1">
    <source>
        <dbReference type="ARBA" id="ARBA00004651"/>
    </source>
</evidence>
<evidence type="ECO:0000256" key="4">
    <source>
        <dbReference type="ARBA" id="ARBA00022475"/>
    </source>
</evidence>
<feature type="transmembrane region" description="Helical" evidence="8">
    <location>
        <begin position="12"/>
        <end position="35"/>
    </location>
</feature>
<dbReference type="SUPFAM" id="SSF161098">
    <property type="entry name" value="MetI-like"/>
    <property type="match status" value="1"/>
</dbReference>
<feature type="transmembrane region" description="Helical" evidence="8">
    <location>
        <begin position="132"/>
        <end position="152"/>
    </location>
</feature>
<dbReference type="Pfam" id="PF00528">
    <property type="entry name" value="BPD_transp_1"/>
    <property type="match status" value="1"/>
</dbReference>
<keyword evidence="6 8" id="KW-1133">Transmembrane helix</keyword>
<dbReference type="PANTHER" id="PTHR43848:SF2">
    <property type="entry name" value="PUTRESCINE TRANSPORT SYSTEM PERMEASE PROTEIN POTI"/>
    <property type="match status" value="1"/>
</dbReference>
<keyword evidence="5 8" id="KW-0812">Transmembrane</keyword>
<dbReference type="GO" id="GO:0055085">
    <property type="term" value="P:transmembrane transport"/>
    <property type="evidence" value="ECO:0007669"/>
    <property type="project" value="InterPro"/>
</dbReference>
<keyword evidence="11" id="KW-1185">Reference proteome</keyword>
<comment type="subcellular location">
    <subcellularLocation>
        <location evidence="1 8">Cell membrane</location>
        <topology evidence="1 8">Multi-pass membrane protein</topology>
    </subcellularLocation>
</comment>
<dbReference type="CDD" id="cd06261">
    <property type="entry name" value="TM_PBP2"/>
    <property type="match status" value="1"/>
</dbReference>
<dbReference type="PANTHER" id="PTHR43848">
    <property type="entry name" value="PUTRESCINE TRANSPORT SYSTEM PERMEASE PROTEIN POTI"/>
    <property type="match status" value="1"/>
</dbReference>
<organism evidence="10 11">
    <name type="scientific">Tabrizicola oligotrophica</name>
    <dbReference type="NCBI Taxonomy" id="2710650"/>
    <lineage>
        <taxon>Bacteria</taxon>
        <taxon>Pseudomonadati</taxon>
        <taxon>Pseudomonadota</taxon>
        <taxon>Alphaproteobacteria</taxon>
        <taxon>Rhodobacterales</taxon>
        <taxon>Paracoccaceae</taxon>
        <taxon>Tabrizicola</taxon>
    </lineage>
</organism>
<dbReference type="InterPro" id="IPR000515">
    <property type="entry name" value="MetI-like"/>
</dbReference>
<evidence type="ECO:0000256" key="2">
    <source>
        <dbReference type="ARBA" id="ARBA00007069"/>
    </source>
</evidence>
<evidence type="ECO:0000313" key="10">
    <source>
        <dbReference type="EMBL" id="NEY91561.1"/>
    </source>
</evidence>
<feature type="transmembrane region" description="Helical" evidence="8">
    <location>
        <begin position="235"/>
        <end position="257"/>
    </location>
</feature>
<dbReference type="Gene3D" id="1.10.3720.10">
    <property type="entry name" value="MetI-like"/>
    <property type="match status" value="1"/>
</dbReference>
<protein>
    <submittedName>
        <fullName evidence="10">ABC transporter permease</fullName>
    </submittedName>
</protein>
<dbReference type="InterPro" id="IPR051789">
    <property type="entry name" value="Bact_Polyamine_Transport"/>
</dbReference>
<gene>
    <name evidence="10" type="ORF">G4Z14_14745</name>
</gene>
<feature type="transmembrane region" description="Helical" evidence="8">
    <location>
        <begin position="186"/>
        <end position="204"/>
    </location>
</feature>
<feature type="transmembrane region" description="Helical" evidence="8">
    <location>
        <begin position="71"/>
        <end position="92"/>
    </location>
</feature>
<dbReference type="PROSITE" id="PS50928">
    <property type="entry name" value="ABC_TM1"/>
    <property type="match status" value="1"/>
</dbReference>
<proteinExistence type="inferred from homology"/>
<keyword evidence="7 8" id="KW-0472">Membrane</keyword>
<reference evidence="10 11" key="1">
    <citation type="submission" date="2020-02" db="EMBL/GenBank/DDBJ databases">
        <authorList>
            <person name="Chen W.-M."/>
        </authorList>
    </citation>
    <scope>NUCLEOTIDE SEQUENCE [LARGE SCALE GENOMIC DNA]</scope>
    <source>
        <strain evidence="10 11">KMS-5</strain>
    </source>
</reference>
<dbReference type="GO" id="GO:0005886">
    <property type="term" value="C:plasma membrane"/>
    <property type="evidence" value="ECO:0007669"/>
    <property type="project" value="UniProtKB-SubCell"/>
</dbReference>
<dbReference type="RefSeq" id="WP_164627056.1">
    <property type="nucleotide sequence ID" value="NZ_JAAIVJ010000009.1"/>
</dbReference>
<evidence type="ECO:0000256" key="3">
    <source>
        <dbReference type="ARBA" id="ARBA00022448"/>
    </source>
</evidence>
<evidence type="ECO:0000256" key="7">
    <source>
        <dbReference type="ARBA" id="ARBA00023136"/>
    </source>
</evidence>
<feature type="domain" description="ABC transmembrane type-1" evidence="9">
    <location>
        <begin position="67"/>
        <end position="254"/>
    </location>
</feature>
<dbReference type="Proteomes" id="UP000477782">
    <property type="component" value="Unassembled WGS sequence"/>
</dbReference>
<dbReference type="EMBL" id="JAAIVJ010000009">
    <property type="protein sequence ID" value="NEY91561.1"/>
    <property type="molecule type" value="Genomic_DNA"/>
</dbReference>
<keyword evidence="3 8" id="KW-0813">Transport</keyword>
<evidence type="ECO:0000259" key="9">
    <source>
        <dbReference type="PROSITE" id="PS50928"/>
    </source>
</evidence>
<accession>A0A6M0QX99</accession>
<name>A0A6M0QX99_9RHOB</name>
<comment type="similarity">
    <text evidence="2">Belongs to the binding-protein-dependent transport system permease family. CysTW subfamily.</text>
</comment>
<evidence type="ECO:0000313" key="11">
    <source>
        <dbReference type="Proteomes" id="UP000477782"/>
    </source>
</evidence>
<feature type="transmembrane region" description="Helical" evidence="8">
    <location>
        <begin position="104"/>
        <end position="126"/>
    </location>
</feature>
<dbReference type="AlphaFoldDB" id="A0A6M0QX99"/>
<sequence length="268" mass="29254">MKPAGMGSTLVLRLYMGLFFAYMFLPLGVMVAAGVNSYSPPSITVWQGFTFRWFAEFWADARMWSGLVNSLVIAVAVMALALPMGLSGALLLSQLGRRSAGIAYTVMVSPLLTPGIIIGISTVIFWRNLGATAGLFTAILAQSAFIASYAMLMFMARLQRQDHTLEEAALDLGATRARAFRRITLPFLKPTIVTAAVIAFLQSFENYNTTIFSIGGNHTLVTEIGARMRFGISPMINAIGILFILVTVICAVVWSLLRQRERKREAAA</sequence>
<dbReference type="InterPro" id="IPR035906">
    <property type="entry name" value="MetI-like_sf"/>
</dbReference>
<keyword evidence="4" id="KW-1003">Cell membrane</keyword>
<evidence type="ECO:0000256" key="8">
    <source>
        <dbReference type="RuleBase" id="RU363032"/>
    </source>
</evidence>
<evidence type="ECO:0000256" key="6">
    <source>
        <dbReference type="ARBA" id="ARBA00022989"/>
    </source>
</evidence>